<keyword evidence="5" id="KW-0853">WD repeat</keyword>
<dbReference type="Gene3D" id="3.30.40.10">
    <property type="entry name" value="Zinc/RING finger domain, C3HC4 (zinc finger)"/>
    <property type="match status" value="1"/>
</dbReference>
<name>A0A8B8A2Z9_ACAPL</name>
<keyword evidence="2 4" id="KW-0479">Metal-binding</keyword>
<keyword evidence="8" id="KW-1185">Reference proteome</keyword>
<sequence length="1420" mass="158672">MAEISESQKGPEMSSAPTDNFTNLDVDLSLDDVTIDDDEFDIPELETAPTLDSILNENDEPFEVDAPSLSLFSQAPDGSTSVSEPNTPSRSPQKLSRKKSVQYPVHGSIIRHVVLKNISSQVMSASDRVQAGSPTAMAISQFIAVGTSHGLILVFDPNQVLKWCLGSTALGTQYGAVSALGINNDCTRLLAGFARGQITMWDLTNGKLLRTITDAHPPGSAVLHIQFSDDPTMAICSDSGGSVFELSFRRVMGMRTCESRCLFSGSRGEMATIAPLHMNTVVQHPMKDMALLAMATLSKIFLVAVRPKLTVLFTKQLKGDPTTLPLLAWQFVVIQSSDVSRVVDPVLASARTDMVYFHQVLYNDEGLVKVLPLQSINLPYSLIALHWFNSKTLVTVDTTERLHLVDVRTEEELEVLDLVDIELVYSSSHFKSLATGGNVSKAMALAGERACYQSIASHKGQVVILGTKSLHVMTTRQWHERIEILVKDDKYKAALALAHSFYNGKAKAVVGLYGNIDTRRQTVAQKILDLLFTFVDVSMKQGPLRGAIHLLEEHFQRVVPVCVDYCQILGRKDILFGPIYDKFQQDSIAKGVFLECLEPYILNDSLTSITPVVMKDFVDHYKTRMMIHNVEACIVHMDIASLDIHQVVSLCWAHGLYDAIIYVYNKGMNDYITPLEDLLQVLGQAVRSGKQLTDQQIKLGNKLLVYISCCLAGRAYPLGDIPSHLAKSVKEGVWKCLTALHTKQANEEEHAFPYLRTLLHFDTREFLNVLALAFEEPEFASQASSYAAGLQSKQRIVDILLQVMVESIEFSPAQVGCLFTFLARQMAKNDNNIIVNRLLFEQVLEFLSNPDDETRHEEREQALLQLVNAGGMEQVDQQKLLRLAEGAKFYRVTELLYEKRRQFDRILLCYLRDPSRKLAVFSYINNVMIESCYTEPEKEAVQNQALENLQDLVAIDSKETAQLVVKMFASSLEEVIDRLADRPRLQYDFLQGVFEYRDATSTALAPKESQYDPYLHEKYIDLMCQFNPSTVHHYIRNVEGYRLEETLQIVRRHKIADATAYLLEMAGDVQGAFGIMLESLSNSIRNLSDSMEAGKGTDKAKDPSVAICSMQAGLVVIIQLCQRSSAKLDEPDREALWFPLLDLMMASQRKLKPSLSDEHFEAFKDLTRHVLNSMMGYIALPAVLQKIMQDPTYSTGKFGEIKELILGMLDTYNYEKTLLRTTNSLLAHDLYWSLHNLTQAVNRGLIPRKEVCFICNRNYVKVSEDDTVVVFSCGHTYHTSCLHTSGCSSMIEGRQHWMCFQCYSTRRTGKARMVNPRKSQHFASVGGEKGSSERGAVKKGGGIAGATSGAAEKVVQLDLEQIASLDMLRKRLEGPSKLGVLCEVIHSYRDQPRSKGAVSSDSLLLSEDFKLRLCPPPSDQ</sequence>
<gene>
    <name evidence="9" type="primary">LOC110991153</name>
</gene>
<dbReference type="Pfam" id="PF23556">
    <property type="entry name" value="TPR_Vps41"/>
    <property type="match status" value="1"/>
</dbReference>
<dbReference type="SUPFAM" id="SSF57850">
    <property type="entry name" value="RING/U-box"/>
    <property type="match status" value="1"/>
</dbReference>
<evidence type="ECO:0000256" key="3">
    <source>
        <dbReference type="ARBA" id="ARBA00022833"/>
    </source>
</evidence>
<dbReference type="CDD" id="cd16687">
    <property type="entry name" value="RING-H2_Vps8"/>
    <property type="match status" value="1"/>
</dbReference>
<dbReference type="InterPro" id="IPR025941">
    <property type="entry name" value="Vps8_central_dom"/>
</dbReference>
<proteinExistence type="inferred from homology"/>
<evidence type="ECO:0000256" key="6">
    <source>
        <dbReference type="SAM" id="MobiDB-lite"/>
    </source>
</evidence>
<protein>
    <submittedName>
        <fullName evidence="9">Vacuolar protein sorting-associated protein 8 homolog isoform X2</fullName>
    </submittedName>
</protein>
<feature type="domain" description="RING-type" evidence="7">
    <location>
        <begin position="1252"/>
        <end position="1302"/>
    </location>
</feature>
<dbReference type="PANTHER" id="PTHR12616">
    <property type="entry name" value="VACUOLAR PROTEIN SORTING VPS41"/>
    <property type="match status" value="1"/>
</dbReference>
<feature type="region of interest" description="Disordered" evidence="6">
    <location>
        <begin position="1"/>
        <end position="24"/>
    </location>
</feature>
<dbReference type="PROSITE" id="PS50082">
    <property type="entry name" value="WD_REPEATS_2"/>
    <property type="match status" value="1"/>
</dbReference>
<dbReference type="Pfam" id="PF25066">
    <property type="entry name" value="TPR_VPS8_2"/>
    <property type="match status" value="1"/>
</dbReference>
<dbReference type="RefSeq" id="XP_022112059.1">
    <property type="nucleotide sequence ID" value="XM_022256367.1"/>
</dbReference>
<organism evidence="8 9">
    <name type="scientific">Acanthaster planci</name>
    <name type="common">Crown-of-thorns starfish</name>
    <dbReference type="NCBI Taxonomy" id="133434"/>
    <lineage>
        <taxon>Eukaryota</taxon>
        <taxon>Metazoa</taxon>
        <taxon>Echinodermata</taxon>
        <taxon>Eleutherozoa</taxon>
        <taxon>Asterozoa</taxon>
        <taxon>Asteroidea</taxon>
        <taxon>Valvatacea</taxon>
        <taxon>Valvatida</taxon>
        <taxon>Acanthasteridae</taxon>
        <taxon>Acanthaster</taxon>
    </lineage>
</organism>
<evidence type="ECO:0000256" key="2">
    <source>
        <dbReference type="ARBA" id="ARBA00022771"/>
    </source>
</evidence>
<dbReference type="OrthoDB" id="289913at2759"/>
<dbReference type="PROSITE" id="PS50089">
    <property type="entry name" value="ZF_RING_2"/>
    <property type="match status" value="1"/>
</dbReference>
<feature type="region of interest" description="Disordered" evidence="6">
    <location>
        <begin position="39"/>
        <end position="59"/>
    </location>
</feature>
<accession>A0A8B8A2Z9</accession>
<dbReference type="Pfam" id="PF23412">
    <property type="entry name" value="zf_RING_Vps8"/>
    <property type="match status" value="1"/>
</dbReference>
<feature type="compositionally biased region" description="Polar residues" evidence="6">
    <location>
        <begin position="73"/>
        <end position="94"/>
    </location>
</feature>
<dbReference type="SMART" id="SM00184">
    <property type="entry name" value="RING"/>
    <property type="match status" value="1"/>
</dbReference>
<evidence type="ECO:0000313" key="8">
    <source>
        <dbReference type="Proteomes" id="UP000694845"/>
    </source>
</evidence>
<feature type="repeat" description="WD" evidence="5">
    <location>
        <begin position="170"/>
        <end position="211"/>
    </location>
</feature>
<dbReference type="CTD" id="23355"/>
<dbReference type="GO" id="GO:0030897">
    <property type="term" value="C:HOPS complex"/>
    <property type="evidence" value="ECO:0007669"/>
    <property type="project" value="TreeGrafter"/>
</dbReference>
<dbReference type="InterPro" id="IPR056939">
    <property type="entry name" value="Znf_RING_Vps8"/>
</dbReference>
<evidence type="ECO:0000313" key="9">
    <source>
        <dbReference type="RefSeq" id="XP_022112059.1"/>
    </source>
</evidence>
<dbReference type="InterPro" id="IPR013083">
    <property type="entry name" value="Znf_RING/FYVE/PHD"/>
</dbReference>
<evidence type="ECO:0000256" key="5">
    <source>
        <dbReference type="PROSITE-ProRule" id="PRU00221"/>
    </source>
</evidence>
<dbReference type="GeneID" id="110991153"/>
<comment type="similarity">
    <text evidence="1">Belongs to the VPS8 family.</text>
</comment>
<feature type="region of interest" description="Disordered" evidence="6">
    <location>
        <begin position="73"/>
        <end position="101"/>
    </location>
</feature>
<dbReference type="GO" id="GO:0034058">
    <property type="term" value="P:endosomal vesicle fusion"/>
    <property type="evidence" value="ECO:0007669"/>
    <property type="project" value="TreeGrafter"/>
</dbReference>
<dbReference type="GO" id="GO:0033263">
    <property type="term" value="C:CORVET complex"/>
    <property type="evidence" value="ECO:0007669"/>
    <property type="project" value="TreeGrafter"/>
</dbReference>
<keyword evidence="2 4" id="KW-0863">Zinc-finger</keyword>
<evidence type="ECO:0000256" key="4">
    <source>
        <dbReference type="PROSITE-ProRule" id="PRU00175"/>
    </source>
</evidence>
<dbReference type="InterPro" id="IPR001680">
    <property type="entry name" value="WD40_rpt"/>
</dbReference>
<dbReference type="InterPro" id="IPR001841">
    <property type="entry name" value="Znf_RING"/>
</dbReference>
<dbReference type="GO" id="GO:0006623">
    <property type="term" value="P:protein targeting to vacuole"/>
    <property type="evidence" value="ECO:0007669"/>
    <property type="project" value="InterPro"/>
</dbReference>
<dbReference type="Pfam" id="PF23410">
    <property type="entry name" value="Beta-prop_VPS8"/>
    <property type="match status" value="1"/>
</dbReference>
<dbReference type="PANTHER" id="PTHR12616:SF8">
    <property type="entry name" value="VACUOLAR PROTEIN SORTING-ASSOCIATED PROTEIN 8 HOMOLOG"/>
    <property type="match status" value="1"/>
</dbReference>
<dbReference type="SUPFAM" id="SSF50978">
    <property type="entry name" value="WD40 repeat-like"/>
    <property type="match status" value="1"/>
</dbReference>
<dbReference type="InterPro" id="IPR015943">
    <property type="entry name" value="WD40/YVTN_repeat-like_dom_sf"/>
</dbReference>
<dbReference type="InterPro" id="IPR036322">
    <property type="entry name" value="WD40_repeat_dom_sf"/>
</dbReference>
<dbReference type="Pfam" id="PF12816">
    <property type="entry name" value="TPR_Vps8"/>
    <property type="match status" value="1"/>
</dbReference>
<evidence type="ECO:0000256" key="1">
    <source>
        <dbReference type="ARBA" id="ARBA00009422"/>
    </source>
</evidence>
<dbReference type="Gene3D" id="2.130.10.10">
    <property type="entry name" value="YVTN repeat-like/Quinoprotein amine dehydrogenase"/>
    <property type="match status" value="1"/>
</dbReference>
<keyword evidence="3" id="KW-0862">Zinc</keyword>
<dbReference type="InterPro" id="IPR059070">
    <property type="entry name" value="TPR_VPS8_2"/>
</dbReference>
<dbReference type="GO" id="GO:0005769">
    <property type="term" value="C:early endosome"/>
    <property type="evidence" value="ECO:0007669"/>
    <property type="project" value="TreeGrafter"/>
</dbReference>
<dbReference type="GO" id="GO:0005770">
    <property type="term" value="C:late endosome"/>
    <property type="evidence" value="ECO:0007669"/>
    <property type="project" value="TreeGrafter"/>
</dbReference>
<dbReference type="Proteomes" id="UP000694845">
    <property type="component" value="Unplaced"/>
</dbReference>
<dbReference type="InterPro" id="IPR045111">
    <property type="entry name" value="Vps41/Vps8"/>
</dbReference>
<reference evidence="9" key="1">
    <citation type="submission" date="2025-08" db="UniProtKB">
        <authorList>
            <consortium name="RefSeq"/>
        </authorList>
    </citation>
    <scope>IDENTIFICATION</scope>
</reference>
<dbReference type="GO" id="GO:0008270">
    <property type="term" value="F:zinc ion binding"/>
    <property type="evidence" value="ECO:0007669"/>
    <property type="project" value="UniProtKB-KW"/>
</dbReference>
<evidence type="ECO:0000259" key="7">
    <source>
        <dbReference type="PROSITE" id="PS50089"/>
    </source>
</evidence>